<feature type="compositionally biased region" description="Polar residues" evidence="11">
    <location>
        <begin position="31"/>
        <end position="43"/>
    </location>
</feature>
<protein>
    <recommendedName>
        <fullName evidence="10">Alpha-1,3-glucosyltransferase</fullName>
        <ecNumber evidence="10">2.4.1.-</ecNumber>
    </recommendedName>
</protein>
<dbReference type="PANTHER" id="PTHR12413:SF1">
    <property type="entry name" value="DOLICHYL PYROPHOSPHATE MAN9GLCNAC2 ALPHA-1,3-GLUCOSYLTRANSFERASE"/>
    <property type="match status" value="1"/>
</dbReference>
<gene>
    <name evidence="12" type="ORF">BCR35DRAFT_296649</name>
</gene>
<keyword evidence="6 10" id="KW-0812">Transmembrane</keyword>
<evidence type="ECO:0000256" key="4">
    <source>
        <dbReference type="ARBA" id="ARBA00022676"/>
    </source>
</evidence>
<keyword evidence="9 10" id="KW-0472">Membrane</keyword>
<name>A0A1Y2D6C8_9BASI</name>
<feature type="transmembrane region" description="Helical" evidence="10">
    <location>
        <begin position="651"/>
        <end position="670"/>
    </location>
</feature>
<reference evidence="12 13" key="1">
    <citation type="submission" date="2016-07" db="EMBL/GenBank/DDBJ databases">
        <title>Pervasive Adenine N6-methylation of Active Genes in Fungi.</title>
        <authorList>
            <consortium name="DOE Joint Genome Institute"/>
            <person name="Mondo S.J."/>
            <person name="Dannebaum R.O."/>
            <person name="Kuo R.C."/>
            <person name="Labutti K."/>
            <person name="Haridas S."/>
            <person name="Kuo A."/>
            <person name="Salamov A."/>
            <person name="Ahrendt S.R."/>
            <person name="Lipzen A."/>
            <person name="Sullivan W."/>
            <person name="Andreopoulos W.B."/>
            <person name="Clum A."/>
            <person name="Lindquist E."/>
            <person name="Daum C."/>
            <person name="Ramamoorthy G.K."/>
            <person name="Gryganskyi A."/>
            <person name="Culley D."/>
            <person name="Magnuson J.K."/>
            <person name="James T.Y."/>
            <person name="O'Malley M.A."/>
            <person name="Stajich J.E."/>
            <person name="Spatafora J.W."/>
            <person name="Visel A."/>
            <person name="Grigoriev I.V."/>
        </authorList>
    </citation>
    <scope>NUCLEOTIDE SEQUENCE [LARGE SCALE GENOMIC DNA]</scope>
    <source>
        <strain evidence="12 13">62-1032</strain>
    </source>
</reference>
<evidence type="ECO:0000313" key="13">
    <source>
        <dbReference type="Proteomes" id="UP000193467"/>
    </source>
</evidence>
<evidence type="ECO:0000256" key="5">
    <source>
        <dbReference type="ARBA" id="ARBA00022679"/>
    </source>
</evidence>
<dbReference type="Proteomes" id="UP000193467">
    <property type="component" value="Unassembled WGS sequence"/>
</dbReference>
<evidence type="ECO:0000256" key="11">
    <source>
        <dbReference type="SAM" id="MobiDB-lite"/>
    </source>
</evidence>
<evidence type="ECO:0000313" key="12">
    <source>
        <dbReference type="EMBL" id="ORY54757.1"/>
    </source>
</evidence>
<evidence type="ECO:0000256" key="9">
    <source>
        <dbReference type="ARBA" id="ARBA00023136"/>
    </source>
</evidence>
<feature type="transmembrane region" description="Helical" evidence="10">
    <location>
        <begin position="527"/>
        <end position="551"/>
    </location>
</feature>
<comment type="caution">
    <text evidence="12">The sequence shown here is derived from an EMBL/GenBank/DDBJ whole genome shotgun (WGS) entry which is preliminary data.</text>
</comment>
<feature type="compositionally biased region" description="Basic residues" evidence="11">
    <location>
        <begin position="126"/>
        <end position="136"/>
    </location>
</feature>
<dbReference type="GO" id="GO:0005789">
    <property type="term" value="C:endoplasmic reticulum membrane"/>
    <property type="evidence" value="ECO:0007669"/>
    <property type="project" value="UniProtKB-SubCell"/>
</dbReference>
<dbReference type="Pfam" id="PF03155">
    <property type="entry name" value="Alg6_Alg8"/>
    <property type="match status" value="1"/>
</dbReference>
<dbReference type="PANTHER" id="PTHR12413">
    <property type="entry name" value="DOLICHYL GLYCOSYLTRANSFERASE"/>
    <property type="match status" value="1"/>
</dbReference>
<feature type="compositionally biased region" description="Low complexity" evidence="11">
    <location>
        <begin position="87"/>
        <end position="100"/>
    </location>
</feature>
<dbReference type="InterPro" id="IPR004856">
    <property type="entry name" value="Glyco_trans_ALG6/ALG8"/>
</dbReference>
<evidence type="ECO:0000256" key="8">
    <source>
        <dbReference type="ARBA" id="ARBA00022989"/>
    </source>
</evidence>
<evidence type="ECO:0000256" key="7">
    <source>
        <dbReference type="ARBA" id="ARBA00022824"/>
    </source>
</evidence>
<dbReference type="EMBL" id="MCGR01000095">
    <property type="protein sequence ID" value="ORY54757.1"/>
    <property type="molecule type" value="Genomic_DNA"/>
</dbReference>
<comment type="similarity">
    <text evidence="3 10">Belongs to the ALG6/ALG8 glucosyltransferase family.</text>
</comment>
<feature type="transmembrane region" description="Helical" evidence="10">
    <location>
        <begin position="578"/>
        <end position="599"/>
    </location>
</feature>
<feature type="compositionally biased region" description="Basic and acidic residues" evidence="11">
    <location>
        <begin position="166"/>
        <end position="182"/>
    </location>
</feature>
<dbReference type="OrthoDB" id="5589195at2759"/>
<dbReference type="AlphaFoldDB" id="A0A1Y2D6C8"/>
<feature type="transmembrane region" description="Helical" evidence="10">
    <location>
        <begin position="370"/>
        <end position="390"/>
    </location>
</feature>
<dbReference type="GO" id="GO:0042281">
    <property type="term" value="F:dolichyl pyrophosphate Man9GlcNAc2 alpha-1,3-glucosyltransferase activity"/>
    <property type="evidence" value="ECO:0007669"/>
    <property type="project" value="TreeGrafter"/>
</dbReference>
<evidence type="ECO:0000256" key="10">
    <source>
        <dbReference type="RuleBase" id="RU363110"/>
    </source>
</evidence>
<evidence type="ECO:0000256" key="6">
    <source>
        <dbReference type="ARBA" id="ARBA00022692"/>
    </source>
</evidence>
<feature type="compositionally biased region" description="Basic and acidic residues" evidence="11">
    <location>
        <begin position="1"/>
        <end position="11"/>
    </location>
</feature>
<sequence>MDDFRPTEGRGHGVPSLHYPLPRRPPPGDSLSLNSHLSATSSHAPIGRQRTHSDHVQLDPPPYLQQPTKHHQKQHYSSSTSLKPALTATSSRSASAASSRYTKEGAPFQPFPSTWTAPPPSDTTHKSHQSRRRVHSSRRETAGGDTASESGISVLSAFRPTQRPQVDGDKERRRASREHTDSPLRRWARWSGQRQSVAGALGLSLALVVLIKWCISLGNYSGANTPPLRGDFEAQRHWLALTSSSLSSPFFHSPAGASSSLSLPPTAWYFHDLSYWGLDYPPLTAYHSLFLGAIARLSPHTAPFVTLRPPVNSSVAELENWEQSMVELEAGGAMKSWMRGTVVWGDLLVWASAVVVYCRVNYARGAGDKGWRPVIVSAMSILLQPALLLVDNGHFQYNSLMLGLTLWSVNFLQAGHDLLGAVAFVLSLGFKQMALYYSPAIFAYLLGKCLYLGGRPGVSLLLNLAFVTLGSFALLFAPFLTSPSHIVQALHRIFPFARGLFEDKVANVWCALNVIVKLRELASVATLAKVALFATLLVVLPSMIGLIWVSWATGEKARKSEGAQATEPSVERKSVPTIILLPHALFLSSMGFFLFSFQVHEKSILLPLMPLTLLIGGREAGFGRMDWEWSVLLNNVAVFSMWPLLKRDGLGVQYLALTLGWNYLVGYNPFHLRHSFVKYLSLGAYSAIIALHLLELVASPPAHLPDLFVLFNVALSVVVFGLGFLWASKRSVQEGWGVVGM</sequence>
<keyword evidence="13" id="KW-1185">Reference proteome</keyword>
<feature type="transmembrane region" description="Helical" evidence="10">
    <location>
        <begin position="460"/>
        <end position="480"/>
    </location>
</feature>
<proteinExistence type="inferred from homology"/>
<feature type="transmembrane region" description="Helical" evidence="10">
    <location>
        <begin position="337"/>
        <end position="358"/>
    </location>
</feature>
<comment type="pathway">
    <text evidence="2 10">Protein modification; protein glycosylation.</text>
</comment>
<dbReference type="STRING" id="106004.A0A1Y2D6C8"/>
<comment type="subcellular location">
    <subcellularLocation>
        <location evidence="1 10">Endoplasmic reticulum membrane</location>
        <topology evidence="1 10">Multi-pass membrane protein</topology>
    </subcellularLocation>
</comment>
<feature type="region of interest" description="Disordered" evidence="11">
    <location>
        <begin position="1"/>
        <end position="182"/>
    </location>
</feature>
<evidence type="ECO:0000256" key="2">
    <source>
        <dbReference type="ARBA" id="ARBA00004922"/>
    </source>
</evidence>
<evidence type="ECO:0000256" key="3">
    <source>
        <dbReference type="ARBA" id="ARBA00008715"/>
    </source>
</evidence>
<evidence type="ECO:0000256" key="1">
    <source>
        <dbReference type="ARBA" id="ARBA00004477"/>
    </source>
</evidence>
<accession>A0A1Y2D6C8</accession>
<feature type="transmembrane region" description="Helical" evidence="10">
    <location>
        <begin position="682"/>
        <end position="701"/>
    </location>
</feature>
<keyword evidence="4 10" id="KW-0328">Glycosyltransferase</keyword>
<dbReference type="EC" id="2.4.1.-" evidence="10"/>
<keyword evidence="8 10" id="KW-1133">Transmembrane helix</keyword>
<dbReference type="FunCoup" id="A0A1Y2D6C8">
    <property type="interactions" value="687"/>
</dbReference>
<keyword evidence="7 10" id="KW-0256">Endoplasmic reticulum</keyword>
<feature type="transmembrane region" description="Helical" evidence="10">
    <location>
        <begin position="435"/>
        <end position="454"/>
    </location>
</feature>
<keyword evidence="5 10" id="KW-0808">Transferase</keyword>
<feature type="transmembrane region" description="Helical" evidence="10">
    <location>
        <begin position="707"/>
        <end position="727"/>
    </location>
</feature>
<dbReference type="InParanoid" id="A0A1Y2D6C8"/>
<dbReference type="UniPathway" id="UPA00378"/>
<organism evidence="12 13">
    <name type="scientific">Leucosporidium creatinivorum</name>
    <dbReference type="NCBI Taxonomy" id="106004"/>
    <lineage>
        <taxon>Eukaryota</taxon>
        <taxon>Fungi</taxon>
        <taxon>Dikarya</taxon>
        <taxon>Basidiomycota</taxon>
        <taxon>Pucciniomycotina</taxon>
        <taxon>Microbotryomycetes</taxon>
        <taxon>Leucosporidiales</taxon>
        <taxon>Leucosporidium</taxon>
    </lineage>
</organism>